<gene>
    <name evidence="6" type="ORF">SEV965_LOCUS5510</name>
</gene>
<keyword evidence="1 3" id="KW-0560">Oxidoreductase</keyword>
<feature type="domain" description="D-isomer specific 2-hydroxyacid dehydrogenase NAD-binding" evidence="5">
    <location>
        <begin position="116"/>
        <end position="298"/>
    </location>
</feature>
<proteinExistence type="inferred from homology"/>
<dbReference type="PROSITE" id="PS00671">
    <property type="entry name" value="D_2_HYDROXYACID_DH_3"/>
    <property type="match status" value="1"/>
</dbReference>
<dbReference type="InterPro" id="IPR050223">
    <property type="entry name" value="D-isomer_2-hydroxyacid_DH"/>
</dbReference>
<name>A0A813ZFR2_9BILA</name>
<dbReference type="GO" id="GO:0005829">
    <property type="term" value="C:cytosol"/>
    <property type="evidence" value="ECO:0007669"/>
    <property type="project" value="TreeGrafter"/>
</dbReference>
<evidence type="ECO:0000256" key="2">
    <source>
        <dbReference type="ARBA" id="ARBA00073306"/>
    </source>
</evidence>
<dbReference type="SUPFAM" id="SSF51735">
    <property type="entry name" value="NAD(P)-binding Rossmann-fold domains"/>
    <property type="match status" value="1"/>
</dbReference>
<dbReference type="GO" id="GO:0008465">
    <property type="term" value="F:hydroxypyruvate reductase (NADH) activity"/>
    <property type="evidence" value="ECO:0007669"/>
    <property type="project" value="TreeGrafter"/>
</dbReference>
<comment type="caution">
    <text evidence="6">The sequence shown here is derived from an EMBL/GenBank/DDBJ whole genome shotgun (WGS) entry which is preliminary data.</text>
</comment>
<dbReference type="InterPro" id="IPR006140">
    <property type="entry name" value="D-isomer_DH_NAD-bd"/>
</dbReference>
<dbReference type="Pfam" id="PF02826">
    <property type="entry name" value="2-Hacid_dh_C"/>
    <property type="match status" value="1"/>
</dbReference>
<dbReference type="Pfam" id="PF00389">
    <property type="entry name" value="2-Hacid_dh"/>
    <property type="match status" value="1"/>
</dbReference>
<dbReference type="CDD" id="cd05301">
    <property type="entry name" value="GDH"/>
    <property type="match status" value="1"/>
</dbReference>
<dbReference type="SUPFAM" id="SSF52283">
    <property type="entry name" value="Formate/glycerate dehydrogenase catalytic domain-like"/>
    <property type="match status" value="1"/>
</dbReference>
<dbReference type="PANTHER" id="PTHR10996">
    <property type="entry name" value="2-HYDROXYACID DEHYDROGENASE-RELATED"/>
    <property type="match status" value="1"/>
</dbReference>
<feature type="domain" description="D-isomer specific 2-hydroxyacid dehydrogenase catalytic" evidence="4">
    <location>
        <begin position="17"/>
        <end position="329"/>
    </location>
</feature>
<evidence type="ECO:0000313" key="6">
    <source>
        <dbReference type="EMBL" id="CAF0898459.1"/>
    </source>
</evidence>
<protein>
    <recommendedName>
        <fullName evidence="2">Glyoxylate reductase/hydroxypyruvate reductase</fullName>
    </recommendedName>
</protein>
<dbReference type="Proteomes" id="UP000663889">
    <property type="component" value="Unassembled WGS sequence"/>
</dbReference>
<dbReference type="GO" id="GO:0051287">
    <property type="term" value="F:NAD binding"/>
    <property type="evidence" value="ECO:0007669"/>
    <property type="project" value="InterPro"/>
</dbReference>
<reference evidence="6" key="1">
    <citation type="submission" date="2021-02" db="EMBL/GenBank/DDBJ databases">
        <authorList>
            <person name="Nowell W R."/>
        </authorList>
    </citation>
    <scope>NUCLEOTIDE SEQUENCE</scope>
</reference>
<dbReference type="InterPro" id="IPR006139">
    <property type="entry name" value="D-isomer_2_OHA_DH_cat_dom"/>
</dbReference>
<comment type="similarity">
    <text evidence="3">Belongs to the D-isomer specific 2-hydroxyacid dehydrogenase family.</text>
</comment>
<dbReference type="EMBL" id="CAJNOU010000169">
    <property type="protein sequence ID" value="CAF0898459.1"/>
    <property type="molecule type" value="Genomic_DNA"/>
</dbReference>
<dbReference type="FunFam" id="3.40.50.720:FF:000026">
    <property type="entry name" value="Glyoxylate/hydroxypyruvate reductase B"/>
    <property type="match status" value="1"/>
</dbReference>
<evidence type="ECO:0000259" key="5">
    <source>
        <dbReference type="Pfam" id="PF02826"/>
    </source>
</evidence>
<dbReference type="PANTHER" id="PTHR10996:SF277">
    <property type="entry name" value="GLYOXYLATE REDUCTASE_HYDROXYPYRUVATE REDUCTASE"/>
    <property type="match status" value="1"/>
</dbReference>
<accession>A0A813ZFR2</accession>
<evidence type="ECO:0000256" key="3">
    <source>
        <dbReference type="RuleBase" id="RU003719"/>
    </source>
</evidence>
<evidence type="ECO:0000259" key="4">
    <source>
        <dbReference type="Pfam" id="PF00389"/>
    </source>
</evidence>
<sequence length="334" mass="37335">MTSIIRPRLFITFQMSSQFIRSLKRVFDLDYQDIPACLSHEQILSRIRANPPNAILFPATAKIDKEVISAAGDKLKMLAAFSVGYNHIDLKECKKRGIPIGYTPGVLTDTTADLAITLLLATSRRIAEAMRTVRNGEWGTSSNIMWMCGKPLINSTIGIVGLGRIGLAIARRLQPFSIQRILYSGTREKYFDSDNDKKLFKFVQFEELLHESDFVIISCALNEETANMFNKKAFEQMKNDAILINISRGGIVDQDALYDALKNGQIRAAGLDVTVPEPLPTDHPLLTLENCTIFPHIGSADEYARHQMAQICVDNLLNFFSGKPMAHQLKIDNA</sequence>
<organism evidence="6 7">
    <name type="scientific">Rotaria sordida</name>
    <dbReference type="NCBI Taxonomy" id="392033"/>
    <lineage>
        <taxon>Eukaryota</taxon>
        <taxon>Metazoa</taxon>
        <taxon>Spiralia</taxon>
        <taxon>Gnathifera</taxon>
        <taxon>Rotifera</taxon>
        <taxon>Eurotatoria</taxon>
        <taxon>Bdelloidea</taxon>
        <taxon>Philodinida</taxon>
        <taxon>Philodinidae</taxon>
        <taxon>Rotaria</taxon>
    </lineage>
</organism>
<evidence type="ECO:0000256" key="1">
    <source>
        <dbReference type="ARBA" id="ARBA00023002"/>
    </source>
</evidence>
<evidence type="ECO:0000313" key="7">
    <source>
        <dbReference type="Proteomes" id="UP000663889"/>
    </source>
</evidence>
<dbReference type="Gene3D" id="3.40.50.720">
    <property type="entry name" value="NAD(P)-binding Rossmann-like Domain"/>
    <property type="match status" value="2"/>
</dbReference>
<dbReference type="InterPro" id="IPR036291">
    <property type="entry name" value="NAD(P)-bd_dom_sf"/>
</dbReference>
<dbReference type="AlphaFoldDB" id="A0A813ZFR2"/>
<dbReference type="GO" id="GO:0030267">
    <property type="term" value="F:glyoxylate reductase (NADPH) activity"/>
    <property type="evidence" value="ECO:0007669"/>
    <property type="project" value="TreeGrafter"/>
</dbReference>
<dbReference type="InterPro" id="IPR029753">
    <property type="entry name" value="D-isomer_DH_CS"/>
</dbReference>